<dbReference type="Proteomes" id="UP000734854">
    <property type="component" value="Unassembled WGS sequence"/>
</dbReference>
<comment type="caution">
    <text evidence="3">The sequence shown here is derived from an EMBL/GenBank/DDBJ whole genome shotgun (WGS) entry which is preliminary data.</text>
</comment>
<dbReference type="PANTHER" id="PTHR34806:SF1">
    <property type="entry name" value="HIGH-AFFINITY NITRATE TRANSPORTER 3.1"/>
    <property type="match status" value="1"/>
</dbReference>
<dbReference type="GO" id="GO:0010167">
    <property type="term" value="P:response to nitrate"/>
    <property type="evidence" value="ECO:0007669"/>
    <property type="project" value="InterPro"/>
</dbReference>
<dbReference type="GO" id="GO:0015112">
    <property type="term" value="F:nitrate transmembrane transporter activity"/>
    <property type="evidence" value="ECO:0007669"/>
    <property type="project" value="TreeGrafter"/>
</dbReference>
<organism evidence="3 4">
    <name type="scientific">Zingiber officinale</name>
    <name type="common">Ginger</name>
    <name type="synonym">Amomum zingiber</name>
    <dbReference type="NCBI Taxonomy" id="94328"/>
    <lineage>
        <taxon>Eukaryota</taxon>
        <taxon>Viridiplantae</taxon>
        <taxon>Streptophyta</taxon>
        <taxon>Embryophyta</taxon>
        <taxon>Tracheophyta</taxon>
        <taxon>Spermatophyta</taxon>
        <taxon>Magnoliopsida</taxon>
        <taxon>Liliopsida</taxon>
        <taxon>Zingiberales</taxon>
        <taxon>Zingiberaceae</taxon>
        <taxon>Zingiber</taxon>
    </lineage>
</organism>
<evidence type="ECO:0000313" key="3">
    <source>
        <dbReference type="EMBL" id="KAG6475324.1"/>
    </source>
</evidence>
<accession>A0A8J5EW47</accession>
<keyword evidence="1" id="KW-0732">Signal</keyword>
<dbReference type="GO" id="GO:0005886">
    <property type="term" value="C:plasma membrane"/>
    <property type="evidence" value="ECO:0007669"/>
    <property type="project" value="TreeGrafter"/>
</dbReference>
<dbReference type="PIRSF" id="PIRSF012939">
    <property type="entry name" value="Transpt_NO3_Nar2"/>
    <property type="match status" value="1"/>
</dbReference>
<comment type="similarity">
    <text evidence="1">Belongs to the NAR2 family.</text>
</comment>
<dbReference type="PANTHER" id="PTHR34806">
    <property type="entry name" value="HIGH-AFFINITY NITRATE TRANSPORTER 3.2"/>
    <property type="match status" value="1"/>
</dbReference>
<evidence type="ECO:0000313" key="2">
    <source>
        <dbReference type="EMBL" id="KAG6475322.1"/>
    </source>
</evidence>
<dbReference type="InterPro" id="IPR016605">
    <property type="entry name" value="Transptr_NO3_Nar2"/>
</dbReference>
<gene>
    <name evidence="2" type="ORF">ZIOFF_064540</name>
    <name evidence="3" type="ORF">ZIOFF_064542</name>
</gene>
<feature type="chain" id="PRO_5045014523" description="High-affinity nitrate transporter" evidence="1">
    <location>
        <begin position="25"/>
        <end position="201"/>
    </location>
</feature>
<sequence>MPSSLLHQIATFLLLLCFLRTSSAVLFSSLHQALIVTASPRPGQVLYAGVDQIRVSWALNGSLPAGTGAAYAKVKISLCYAPVSQVDRRWRKTRDDLKKDKTCPFKITTTPYASVGGSYDYAVERSIPTATYFVRAYALDSSDVEVAYGQTTDAKKTTNLFHIIGISGRHASLDIAAACFSAFSVLALTFFLVAEKRKAKQ</sequence>
<keyword evidence="1" id="KW-0472">Membrane</keyword>
<dbReference type="AlphaFoldDB" id="A0A8J5EW47"/>
<keyword evidence="1" id="KW-0534">Nitrate assimilation</keyword>
<feature type="transmembrane region" description="Helical" evidence="1">
    <location>
        <begin position="175"/>
        <end position="194"/>
    </location>
</feature>
<evidence type="ECO:0000256" key="1">
    <source>
        <dbReference type="PIRNR" id="PIRNR012939"/>
    </source>
</evidence>
<keyword evidence="1" id="KW-0812">Transmembrane</keyword>
<evidence type="ECO:0000313" key="4">
    <source>
        <dbReference type="Proteomes" id="UP000734854"/>
    </source>
</evidence>
<protein>
    <recommendedName>
        <fullName evidence="1">High-affinity nitrate transporter</fullName>
    </recommendedName>
</protein>
<keyword evidence="4" id="KW-1185">Reference proteome</keyword>
<proteinExistence type="inferred from homology"/>
<dbReference type="EMBL" id="JACMSC010000018">
    <property type="protein sequence ID" value="KAG6475322.1"/>
    <property type="molecule type" value="Genomic_DNA"/>
</dbReference>
<feature type="signal peptide" evidence="1">
    <location>
        <begin position="1"/>
        <end position="24"/>
    </location>
</feature>
<dbReference type="EMBL" id="JACMSC010000018">
    <property type="protein sequence ID" value="KAG6475324.1"/>
    <property type="molecule type" value="Genomic_DNA"/>
</dbReference>
<comment type="function">
    <text evidence="1">Involved in nitrate transport.</text>
</comment>
<dbReference type="Pfam" id="PF16974">
    <property type="entry name" value="NAR2"/>
    <property type="match status" value="1"/>
</dbReference>
<name>A0A8J5EW47_ZINOF</name>
<reference evidence="3 4" key="1">
    <citation type="submission" date="2020-08" db="EMBL/GenBank/DDBJ databases">
        <title>Plant Genome Project.</title>
        <authorList>
            <person name="Zhang R.-G."/>
        </authorList>
    </citation>
    <scope>NUCLEOTIDE SEQUENCE [LARGE SCALE GENOMIC DNA]</scope>
    <source>
        <tissue evidence="3">Rhizome</tissue>
    </source>
</reference>
<keyword evidence="1" id="KW-1133">Transmembrane helix</keyword>
<dbReference type="OrthoDB" id="2015470at2759"/>
<keyword evidence="1" id="KW-1003">Cell membrane</keyword>